<dbReference type="GO" id="GO:0016787">
    <property type="term" value="F:hydrolase activity"/>
    <property type="evidence" value="ECO:0007669"/>
    <property type="project" value="UniProtKB-KW"/>
</dbReference>
<dbReference type="Pfam" id="PF00561">
    <property type="entry name" value="Abhydrolase_1"/>
    <property type="match status" value="1"/>
</dbReference>
<evidence type="ECO:0000256" key="3">
    <source>
        <dbReference type="PROSITE-ProRule" id="PRU01091"/>
    </source>
</evidence>
<dbReference type="SMART" id="SM00862">
    <property type="entry name" value="Trans_reg_C"/>
    <property type="match status" value="1"/>
</dbReference>
<dbReference type="InterPro" id="IPR016032">
    <property type="entry name" value="Sig_transdc_resp-reg_C-effctor"/>
</dbReference>
<keyword evidence="1 5" id="KW-0378">Hydrolase</keyword>
<dbReference type="Gene3D" id="1.10.10.10">
    <property type="entry name" value="Winged helix-like DNA-binding domain superfamily/Winged helix DNA-binding domain"/>
    <property type="match status" value="1"/>
</dbReference>
<keyword evidence="2 3" id="KW-0238">DNA-binding</keyword>
<feature type="DNA-binding region" description="OmpR/PhoB-type" evidence="3">
    <location>
        <begin position="5"/>
        <end position="103"/>
    </location>
</feature>
<dbReference type="PANTHER" id="PTHR43798">
    <property type="entry name" value="MONOACYLGLYCEROL LIPASE"/>
    <property type="match status" value="1"/>
</dbReference>
<evidence type="ECO:0000256" key="2">
    <source>
        <dbReference type="ARBA" id="ARBA00023125"/>
    </source>
</evidence>
<dbReference type="PROSITE" id="PS51755">
    <property type="entry name" value="OMPR_PHOB"/>
    <property type="match status" value="1"/>
</dbReference>
<evidence type="ECO:0000256" key="1">
    <source>
        <dbReference type="ARBA" id="ARBA00022801"/>
    </source>
</evidence>
<organism evidence="5 6">
    <name type="scientific">Paralimibaculum aggregatum</name>
    <dbReference type="NCBI Taxonomy" id="3036245"/>
    <lineage>
        <taxon>Bacteria</taxon>
        <taxon>Pseudomonadati</taxon>
        <taxon>Pseudomonadota</taxon>
        <taxon>Alphaproteobacteria</taxon>
        <taxon>Rhodobacterales</taxon>
        <taxon>Paracoccaceae</taxon>
        <taxon>Paralimibaculum</taxon>
    </lineage>
</organism>
<dbReference type="EMBL" id="BSYI01000008">
    <property type="protein sequence ID" value="GMG82168.1"/>
    <property type="molecule type" value="Genomic_DNA"/>
</dbReference>
<dbReference type="CDD" id="cd00383">
    <property type="entry name" value="trans_reg_C"/>
    <property type="match status" value="1"/>
</dbReference>
<dbReference type="InterPro" id="IPR000073">
    <property type="entry name" value="AB_hydrolase_1"/>
</dbReference>
<dbReference type="PRINTS" id="PR00111">
    <property type="entry name" value="ABHYDROLASE"/>
</dbReference>
<reference evidence="5 6" key="1">
    <citation type="submission" date="2023-04" db="EMBL/GenBank/DDBJ databases">
        <title>Marinoamorphus aggregata gen. nov., sp. Nov., isolate from tissue of brittle star Ophioplocus japonicus.</title>
        <authorList>
            <person name="Kawano K."/>
            <person name="Sawayama S."/>
            <person name="Nakagawa S."/>
        </authorList>
    </citation>
    <scope>NUCLEOTIDE SEQUENCE [LARGE SCALE GENOMIC DNA]</scope>
    <source>
        <strain evidence="5 6">NKW23</strain>
    </source>
</reference>
<evidence type="ECO:0000259" key="4">
    <source>
        <dbReference type="PROSITE" id="PS51755"/>
    </source>
</evidence>
<dbReference type="PANTHER" id="PTHR43798:SF31">
    <property type="entry name" value="AB HYDROLASE SUPERFAMILY PROTEIN YCLE"/>
    <property type="match status" value="1"/>
</dbReference>
<feature type="domain" description="OmpR/PhoB-type" evidence="4">
    <location>
        <begin position="5"/>
        <end position="103"/>
    </location>
</feature>
<keyword evidence="6" id="KW-1185">Reference proteome</keyword>
<dbReference type="Proteomes" id="UP001239909">
    <property type="component" value="Unassembled WGS sequence"/>
</dbReference>
<dbReference type="InterPro" id="IPR029058">
    <property type="entry name" value="AB_hydrolase_fold"/>
</dbReference>
<dbReference type="SUPFAM" id="SSF46894">
    <property type="entry name" value="C-terminal effector domain of the bipartite response regulators"/>
    <property type="match status" value="1"/>
</dbReference>
<evidence type="ECO:0000313" key="6">
    <source>
        <dbReference type="Proteomes" id="UP001239909"/>
    </source>
</evidence>
<protein>
    <submittedName>
        <fullName evidence="5">Alpha/beta fold hydrolase</fullName>
    </submittedName>
</protein>
<comment type="caution">
    <text evidence="5">The sequence shown here is derived from an EMBL/GenBank/DDBJ whole genome shotgun (WGS) entry which is preliminary data.</text>
</comment>
<dbReference type="InterPro" id="IPR050266">
    <property type="entry name" value="AB_hydrolase_sf"/>
</dbReference>
<dbReference type="Pfam" id="PF00486">
    <property type="entry name" value="Trans_reg_C"/>
    <property type="match status" value="1"/>
</dbReference>
<dbReference type="InterPro" id="IPR001867">
    <property type="entry name" value="OmpR/PhoB-type_DNA-bd"/>
</dbReference>
<proteinExistence type="predicted"/>
<evidence type="ECO:0000313" key="5">
    <source>
        <dbReference type="EMBL" id="GMG82168.1"/>
    </source>
</evidence>
<gene>
    <name evidence="5" type="ORF">LNKW23_13810</name>
</gene>
<dbReference type="Gene3D" id="3.40.50.1820">
    <property type="entry name" value="alpha/beta hydrolase"/>
    <property type="match status" value="1"/>
</dbReference>
<dbReference type="RefSeq" id="WP_285670926.1">
    <property type="nucleotide sequence ID" value="NZ_BSYI01000008.1"/>
</dbReference>
<dbReference type="SUPFAM" id="SSF53474">
    <property type="entry name" value="alpha/beta-Hydrolases"/>
    <property type="match status" value="1"/>
</dbReference>
<accession>A0ABQ6LLQ3</accession>
<name>A0ABQ6LLQ3_9RHOB</name>
<dbReference type="InterPro" id="IPR036388">
    <property type="entry name" value="WH-like_DNA-bd_sf"/>
</dbReference>
<sequence length="405" mass="44096">MTGDPDELRFEGYRLCPGTGELLGPDGVVPVEPQVFTLIRFLAANPDRLISRDELIEAVWRGRIVSDAAIASRINAARTALGDDGRAQRIIRTVPRRGFRFLGQVEAAGGLPPAAAAAAPAAPATPAEIRYLAAPDGVHLAHASLGEGPVIVKTTSFLTHLEHDLESPVWRHWVAALAARNRYVRYDQRGNGLSDRGAEAITFEAFVSDLETVIDGLGLDRVALLGISQGAAIAIEYARRHPERVSRMVLHGGYAAGWRRIGETDWAAQREALLDLVTVGWGSELPAWRQLYSSLFFPEGDAALHGWFNRLQQISATPEAARRILDAFGDIDVRDSLPRLDLPVLVTHCRGDQIVPFEAGRRLAAAIPGARFLALDSPNHVVLESEPAWPRLAAAIARFLAEERP</sequence>